<accession>A0A1V4T330</accession>
<keyword evidence="2" id="KW-1185">Reference proteome</keyword>
<dbReference type="Proteomes" id="UP000191418">
    <property type="component" value="Unassembled WGS sequence"/>
</dbReference>
<name>A0A1V4T330_9GAMM</name>
<sequence>MPILDRLGIDKAYWLKAMQPEGLKLNRAIGCLNKLKQYAERVGCAWLHGETQSKHLYHGDVVC</sequence>
<gene>
    <name evidence="1" type="ORF">BTE48_10965</name>
</gene>
<dbReference type="EMBL" id="MTSM01000014">
    <property type="protein sequence ID" value="OPX55011.1"/>
    <property type="molecule type" value="Genomic_DNA"/>
</dbReference>
<comment type="caution">
    <text evidence="1">The sequence shown here is derived from an EMBL/GenBank/DDBJ whole genome shotgun (WGS) entry which is preliminary data.</text>
</comment>
<reference evidence="1 2" key="1">
    <citation type="submission" date="2017-01" db="EMBL/GenBank/DDBJ databases">
        <title>Genome Sequencing of a Marine Spirillum, Oceanospirillum multiglobuliferum ATCC 33336, from Japan.</title>
        <authorList>
            <person name="Carney J.G."/>
            <person name="Trachtenberg A.M."/>
            <person name="Rheaume B.A."/>
            <person name="Linnane J.D."/>
            <person name="Pitts N.L."/>
            <person name="Mykles D.L."/>
            <person name="Maclea K.S."/>
        </authorList>
    </citation>
    <scope>NUCLEOTIDE SEQUENCE [LARGE SCALE GENOMIC DNA]</scope>
    <source>
        <strain evidence="1 2">ATCC 33336</strain>
    </source>
</reference>
<protein>
    <submittedName>
        <fullName evidence="1">Uncharacterized protein</fullName>
    </submittedName>
</protein>
<organism evidence="1 2">
    <name type="scientific">Oceanospirillum multiglobuliferum</name>
    <dbReference type="NCBI Taxonomy" id="64969"/>
    <lineage>
        <taxon>Bacteria</taxon>
        <taxon>Pseudomonadati</taxon>
        <taxon>Pseudomonadota</taxon>
        <taxon>Gammaproteobacteria</taxon>
        <taxon>Oceanospirillales</taxon>
        <taxon>Oceanospirillaceae</taxon>
        <taxon>Oceanospirillum</taxon>
    </lineage>
</organism>
<evidence type="ECO:0000313" key="1">
    <source>
        <dbReference type="EMBL" id="OPX55011.1"/>
    </source>
</evidence>
<evidence type="ECO:0000313" key="2">
    <source>
        <dbReference type="Proteomes" id="UP000191418"/>
    </source>
</evidence>
<dbReference type="AlphaFoldDB" id="A0A1V4T330"/>
<proteinExistence type="predicted"/>